<keyword evidence="4" id="KW-1185">Reference proteome</keyword>
<accession>A0A2S8B9G9</accession>
<protein>
    <submittedName>
        <fullName evidence="3">Uncharacterized protein</fullName>
    </submittedName>
</protein>
<evidence type="ECO:0000256" key="2">
    <source>
        <dbReference type="SAM" id="Phobius"/>
    </source>
</evidence>
<feature type="region of interest" description="Disordered" evidence="1">
    <location>
        <begin position="130"/>
        <end position="159"/>
    </location>
</feature>
<organism evidence="3 4">
    <name type="scientific">Sphingopyxis lindanitolerans</name>
    <dbReference type="NCBI Taxonomy" id="2054227"/>
    <lineage>
        <taxon>Bacteria</taxon>
        <taxon>Pseudomonadati</taxon>
        <taxon>Pseudomonadota</taxon>
        <taxon>Alphaproteobacteria</taxon>
        <taxon>Sphingomonadales</taxon>
        <taxon>Sphingomonadaceae</taxon>
        <taxon>Sphingopyxis</taxon>
    </lineage>
</organism>
<dbReference type="EMBL" id="PHFW01000002">
    <property type="protein sequence ID" value="PQM29008.1"/>
    <property type="molecule type" value="Genomic_DNA"/>
</dbReference>
<comment type="caution">
    <text evidence="3">The sequence shown here is derived from an EMBL/GenBank/DDBJ whole genome shotgun (WGS) entry which is preliminary data.</text>
</comment>
<evidence type="ECO:0000313" key="3">
    <source>
        <dbReference type="EMBL" id="PQM29008.1"/>
    </source>
</evidence>
<gene>
    <name evidence="3" type="ORF">CVO77_11455</name>
</gene>
<keyword evidence="2" id="KW-1133">Transmembrane helix</keyword>
<evidence type="ECO:0000256" key="1">
    <source>
        <dbReference type="SAM" id="MobiDB-lite"/>
    </source>
</evidence>
<name>A0A2S8B9G9_9SPHN</name>
<dbReference type="AlphaFoldDB" id="A0A2S8B9G9"/>
<dbReference type="OrthoDB" id="7391871at2"/>
<keyword evidence="2" id="KW-0472">Membrane</keyword>
<evidence type="ECO:0000313" key="4">
    <source>
        <dbReference type="Proteomes" id="UP000238954"/>
    </source>
</evidence>
<dbReference type="Proteomes" id="UP000238954">
    <property type="component" value="Chromosome"/>
</dbReference>
<keyword evidence="2" id="KW-0812">Transmembrane</keyword>
<sequence>MRMFSNMDVTGGFSDFWGYIREPRPHRWAIWGVAIALTWFIFHGVSEYLIPYEKPKAQIIYFENWKSTRSESEIRADWVARAKETTRLNAEKRAEFQRLAKSLGVEYDSTEADRVTRETLGDAVAAAAMKKPEPVKTHSTLAERAARGPRAASTAKPQP</sequence>
<feature type="transmembrane region" description="Helical" evidence="2">
    <location>
        <begin position="28"/>
        <end position="50"/>
    </location>
</feature>
<proteinExistence type="predicted"/>
<dbReference type="RefSeq" id="WP_105999169.1">
    <property type="nucleotide sequence ID" value="NZ_CM009578.1"/>
</dbReference>
<reference evidence="4" key="1">
    <citation type="submission" date="2017-11" db="EMBL/GenBank/DDBJ databases">
        <title>The complete genome sequence of Sphingopyxis pomeranensis sp. nov. strain WS5A3p.</title>
        <authorList>
            <person name="Kaminski M.A."/>
        </authorList>
    </citation>
    <scope>NUCLEOTIDE SEQUENCE [LARGE SCALE GENOMIC DNA]</scope>
    <source>
        <strain evidence="4">WS5A3p</strain>
    </source>
</reference>